<comment type="similarity">
    <text evidence="2">Belongs to the GMC oxidoreductase family.</text>
</comment>
<dbReference type="GO" id="GO:0050660">
    <property type="term" value="F:flavin adenine dinucleotide binding"/>
    <property type="evidence" value="ECO:0007669"/>
    <property type="project" value="InterPro"/>
</dbReference>
<evidence type="ECO:0000313" key="7">
    <source>
        <dbReference type="Proteomes" id="UP000076837"/>
    </source>
</evidence>
<dbReference type="InterPro" id="IPR000172">
    <property type="entry name" value="GMC_OxRdtase_N"/>
</dbReference>
<keyword evidence="3" id="KW-0285">Flavoprotein</keyword>
<evidence type="ECO:0000259" key="5">
    <source>
        <dbReference type="Pfam" id="PF00732"/>
    </source>
</evidence>
<comment type="cofactor">
    <cofactor evidence="1">
        <name>FAD</name>
        <dbReference type="ChEBI" id="CHEBI:57692"/>
    </cofactor>
</comment>
<evidence type="ECO:0000256" key="4">
    <source>
        <dbReference type="ARBA" id="ARBA00022827"/>
    </source>
</evidence>
<dbReference type="STRING" id="5454.A0A162WLI6"/>
<dbReference type="EMBL" id="JYNV01000302">
    <property type="protein sequence ID" value="KZM19102.1"/>
    <property type="molecule type" value="Genomic_DNA"/>
</dbReference>
<dbReference type="GO" id="GO:0016614">
    <property type="term" value="F:oxidoreductase activity, acting on CH-OH group of donors"/>
    <property type="evidence" value="ECO:0007669"/>
    <property type="project" value="InterPro"/>
</dbReference>
<dbReference type="Gene3D" id="3.50.50.60">
    <property type="entry name" value="FAD/NAD(P)-binding domain"/>
    <property type="match status" value="1"/>
</dbReference>
<evidence type="ECO:0000256" key="1">
    <source>
        <dbReference type="ARBA" id="ARBA00001974"/>
    </source>
</evidence>
<dbReference type="AlphaFoldDB" id="A0A162WLI6"/>
<accession>A0A162WLI6</accession>
<dbReference type="PANTHER" id="PTHR11552">
    <property type="entry name" value="GLUCOSE-METHANOL-CHOLINE GMC OXIDOREDUCTASE"/>
    <property type="match status" value="1"/>
</dbReference>
<dbReference type="Pfam" id="PF00732">
    <property type="entry name" value="GMC_oxred_N"/>
    <property type="match status" value="1"/>
</dbReference>
<reference evidence="6 7" key="1">
    <citation type="journal article" date="2016" name="Sci. Rep.">
        <title>Draft genome sequencing and secretome analysis of fungal phytopathogen Ascochyta rabiei provides insight into the necrotrophic effector repertoire.</title>
        <authorList>
            <person name="Verma S."/>
            <person name="Gazara R.K."/>
            <person name="Nizam S."/>
            <person name="Parween S."/>
            <person name="Chattopadhyay D."/>
            <person name="Verma P.K."/>
        </authorList>
    </citation>
    <scope>NUCLEOTIDE SEQUENCE [LARGE SCALE GENOMIC DNA]</scope>
    <source>
        <strain evidence="6 7">ArDII</strain>
    </source>
</reference>
<keyword evidence="7" id="KW-1185">Reference proteome</keyword>
<dbReference type="Proteomes" id="UP000076837">
    <property type="component" value="Unassembled WGS sequence"/>
</dbReference>
<evidence type="ECO:0000313" key="6">
    <source>
        <dbReference type="EMBL" id="KZM19102.1"/>
    </source>
</evidence>
<sequence length="194" mass="21245">MAYNRASNDVYDRLANITGDMGWPWSALEPHYFKNSQLVVPADERDYGDEVNESAHGNGPVEVSVPGKIILSAGVIGTPKILMQSGIGPASTLSSFNISDIVDLPSVGQNLTDHPLDALYSTVNANTTVHPILRSPTIMEQALQTWNDTHRDPLTNSAASVIAMLRLPQNATMFDTLLEPRSRPSTWLRRPPVR</sequence>
<name>A0A162WLI6_DIDRA</name>
<dbReference type="SUPFAM" id="SSF51905">
    <property type="entry name" value="FAD/NAD(P)-binding domain"/>
    <property type="match status" value="1"/>
</dbReference>
<dbReference type="InterPro" id="IPR036188">
    <property type="entry name" value="FAD/NAD-bd_sf"/>
</dbReference>
<dbReference type="InterPro" id="IPR012132">
    <property type="entry name" value="GMC_OxRdtase"/>
</dbReference>
<dbReference type="Gene3D" id="3.30.560.10">
    <property type="entry name" value="Glucose Oxidase, domain 3"/>
    <property type="match status" value="2"/>
</dbReference>
<protein>
    <recommendedName>
        <fullName evidence="5">Glucose-methanol-choline oxidoreductase N-terminal domain-containing protein</fullName>
    </recommendedName>
</protein>
<evidence type="ECO:0000256" key="3">
    <source>
        <dbReference type="ARBA" id="ARBA00022630"/>
    </source>
</evidence>
<feature type="domain" description="Glucose-methanol-choline oxidoreductase N-terminal" evidence="5">
    <location>
        <begin position="59"/>
        <end position="115"/>
    </location>
</feature>
<evidence type="ECO:0000256" key="2">
    <source>
        <dbReference type="ARBA" id="ARBA00010790"/>
    </source>
</evidence>
<dbReference type="PANTHER" id="PTHR11552:SF147">
    <property type="entry name" value="CHOLINE DEHYDROGENASE, MITOCHONDRIAL"/>
    <property type="match status" value="1"/>
</dbReference>
<gene>
    <name evidence="6" type="ORF">ST47_g9718</name>
</gene>
<keyword evidence="4" id="KW-0274">FAD</keyword>
<organism evidence="6 7">
    <name type="scientific">Didymella rabiei</name>
    <name type="common">Chickpea ascochyta blight fungus</name>
    <name type="synonym">Mycosphaerella rabiei</name>
    <dbReference type="NCBI Taxonomy" id="5454"/>
    <lineage>
        <taxon>Eukaryota</taxon>
        <taxon>Fungi</taxon>
        <taxon>Dikarya</taxon>
        <taxon>Ascomycota</taxon>
        <taxon>Pezizomycotina</taxon>
        <taxon>Dothideomycetes</taxon>
        <taxon>Pleosporomycetidae</taxon>
        <taxon>Pleosporales</taxon>
        <taxon>Pleosporineae</taxon>
        <taxon>Didymellaceae</taxon>
        <taxon>Ascochyta</taxon>
    </lineage>
</organism>
<proteinExistence type="inferred from homology"/>
<comment type="caution">
    <text evidence="6">The sequence shown here is derived from an EMBL/GenBank/DDBJ whole genome shotgun (WGS) entry which is preliminary data.</text>
</comment>